<protein>
    <submittedName>
        <fullName evidence="1">FMN-binding negative transcriptional regulator</fullName>
    </submittedName>
</protein>
<dbReference type="InterPro" id="IPR012349">
    <property type="entry name" value="Split_barrel_FMN-bd"/>
</dbReference>
<gene>
    <name evidence="1" type="ORF">CE154_013770</name>
</gene>
<organism evidence="1 2">
    <name type="scientific">Alicycliphilus denitrificans</name>
    <dbReference type="NCBI Taxonomy" id="179636"/>
    <lineage>
        <taxon>Bacteria</taxon>
        <taxon>Pseudomonadati</taxon>
        <taxon>Pseudomonadota</taxon>
        <taxon>Betaproteobacteria</taxon>
        <taxon>Burkholderiales</taxon>
        <taxon>Comamonadaceae</taxon>
        <taxon>Alicycliphilus</taxon>
    </lineage>
</organism>
<evidence type="ECO:0000313" key="1">
    <source>
        <dbReference type="EMBL" id="RKJ97058.1"/>
    </source>
</evidence>
<dbReference type="InterPro" id="IPR007396">
    <property type="entry name" value="TR_PAI2-type"/>
</dbReference>
<evidence type="ECO:0000313" key="2">
    <source>
        <dbReference type="Proteomes" id="UP000216225"/>
    </source>
</evidence>
<proteinExistence type="predicted"/>
<dbReference type="PIRSF" id="PIRSF010372">
    <property type="entry name" value="PaiB"/>
    <property type="match status" value="1"/>
</dbReference>
<dbReference type="EMBL" id="NKDB02000002">
    <property type="protein sequence ID" value="RKJ97058.1"/>
    <property type="molecule type" value="Genomic_DNA"/>
</dbReference>
<comment type="caution">
    <text evidence="1">The sequence shown here is derived from an EMBL/GenBank/DDBJ whole genome shotgun (WGS) entry which is preliminary data.</text>
</comment>
<dbReference type="RefSeq" id="WP_094438579.1">
    <property type="nucleotide sequence ID" value="NZ_AP024172.1"/>
</dbReference>
<sequence>MYLPPQFHSKDPAHAAALMRAHPFASLVSNDDEGFPFVTHLPLHLEERAGGEWVLLGHCARPNPHWRYLRSRPEALAVFQGPHAYMSPSVYPDPARVPTWNYLAVHCRVRATPVEGHAATDALLKALIADHEPAYAAQWRALGEEFAHRMMAGIAAFELRVLDVQCKIKLNQHRKEAHAAMHAQYAAGTPDERALAEWMRRLGMAGEGLQ</sequence>
<dbReference type="Gene3D" id="2.30.110.10">
    <property type="entry name" value="Electron Transport, Fmn-binding Protein, Chain A"/>
    <property type="match status" value="1"/>
</dbReference>
<dbReference type="Pfam" id="PF04299">
    <property type="entry name" value="FMN_bind_2"/>
    <property type="match status" value="1"/>
</dbReference>
<dbReference type="PANTHER" id="PTHR35802:SF1">
    <property type="entry name" value="PROTEASE SYNTHASE AND SPORULATION PROTEIN PAI 2"/>
    <property type="match status" value="1"/>
</dbReference>
<dbReference type="SUPFAM" id="SSF50475">
    <property type="entry name" value="FMN-binding split barrel"/>
    <property type="match status" value="1"/>
</dbReference>
<reference evidence="1 2" key="1">
    <citation type="submission" date="2018-09" db="EMBL/GenBank/DDBJ databases">
        <title>Genome comparison of Alicycliphilus sp. BQ1, a polyurethanolytic bacterium, with its closest phylogenetic relatives Alicycliphilus denitrificans BC and K601, unable to attack polyurethane.</title>
        <authorList>
            <person name="Loza-Tavera H."/>
            <person name="Lozano L."/>
            <person name="Cevallos M."/>
            <person name="Maya-Lucas O."/>
            <person name="Garcia-Mena J."/>
            <person name="Hernandez J."/>
        </authorList>
    </citation>
    <scope>NUCLEOTIDE SEQUENCE [LARGE SCALE GENOMIC DNA]</scope>
    <source>
        <strain evidence="1 2">BQ1</strain>
    </source>
</reference>
<dbReference type="PANTHER" id="PTHR35802">
    <property type="entry name" value="PROTEASE SYNTHASE AND SPORULATION PROTEIN PAI 2"/>
    <property type="match status" value="1"/>
</dbReference>
<accession>A0A3R7EEL1</accession>
<dbReference type="Proteomes" id="UP000216225">
    <property type="component" value="Unassembled WGS sequence"/>
</dbReference>
<name>A0A3R7EEL1_9BURK</name>
<dbReference type="AlphaFoldDB" id="A0A3R7EEL1"/>